<feature type="region of interest" description="Disordered" evidence="1">
    <location>
        <begin position="34"/>
        <end position="73"/>
    </location>
</feature>
<name>A0ABY6IAV3_STRPE</name>
<evidence type="ECO:0000256" key="1">
    <source>
        <dbReference type="SAM" id="MobiDB-lite"/>
    </source>
</evidence>
<feature type="chain" id="PRO_5046368773" description="DUF4352 domain-containing protein" evidence="2">
    <location>
        <begin position="28"/>
        <end position="200"/>
    </location>
</feature>
<evidence type="ECO:0008006" key="5">
    <source>
        <dbReference type="Google" id="ProtNLM"/>
    </source>
</evidence>
<feature type="compositionally biased region" description="Low complexity" evidence="1">
    <location>
        <begin position="39"/>
        <end position="49"/>
    </location>
</feature>
<evidence type="ECO:0000313" key="4">
    <source>
        <dbReference type="Proteomes" id="UP001163878"/>
    </source>
</evidence>
<gene>
    <name evidence="3" type="ORF">OGH68_23510</name>
</gene>
<feature type="compositionally biased region" description="Low complexity" evidence="1">
    <location>
        <begin position="56"/>
        <end position="68"/>
    </location>
</feature>
<accession>A0ABY6IAV3</accession>
<dbReference type="Proteomes" id="UP001163878">
    <property type="component" value="Chromosome"/>
</dbReference>
<dbReference type="EMBL" id="CP107567">
    <property type="protein sequence ID" value="UYQ64139.1"/>
    <property type="molecule type" value="Genomic_DNA"/>
</dbReference>
<feature type="signal peptide" evidence="2">
    <location>
        <begin position="1"/>
        <end position="27"/>
    </location>
</feature>
<keyword evidence="4" id="KW-1185">Reference proteome</keyword>
<dbReference type="RefSeq" id="WP_264246944.1">
    <property type="nucleotide sequence ID" value="NZ_CP107567.1"/>
</dbReference>
<sequence>MSMRHMSTMRRAAAAGLLSSVLIFTLAACGGDGDEAESRGASSSAPAGSNEHDKSAAASDTAPSAAPSEPVATVKGDKGLEMSVFSARRDDGGFLTVDGQFKNTSSVGFTVPVNWNGLEQAVASTGNSLAAMTLVDSKGKKRYYVLRDTDNRPLTTYAYGNLIKAGDTLSFFAQFPAPPADTTQVALQFPGFPSTTIELS</sequence>
<proteinExistence type="predicted"/>
<reference evidence="3" key="1">
    <citation type="submission" date="2022-10" db="EMBL/GenBank/DDBJ databases">
        <title>Cytochrome P450 Catalyzes Benzene Ring Formation in the Biosynthesis of Trialkyl-Substituted Aromatic Polyketides.</title>
        <authorList>
            <person name="Zhao E."/>
            <person name="Ge H."/>
        </authorList>
    </citation>
    <scope>NUCLEOTIDE SEQUENCE</scope>
    <source>
        <strain evidence="3">NA0869</strain>
    </source>
</reference>
<evidence type="ECO:0000313" key="3">
    <source>
        <dbReference type="EMBL" id="UYQ64139.1"/>
    </source>
</evidence>
<dbReference type="PROSITE" id="PS51257">
    <property type="entry name" value="PROKAR_LIPOPROTEIN"/>
    <property type="match status" value="1"/>
</dbReference>
<keyword evidence="2" id="KW-0732">Signal</keyword>
<evidence type="ECO:0000256" key="2">
    <source>
        <dbReference type="SAM" id="SignalP"/>
    </source>
</evidence>
<organism evidence="3 4">
    <name type="scientific">Streptomyces peucetius</name>
    <dbReference type="NCBI Taxonomy" id="1950"/>
    <lineage>
        <taxon>Bacteria</taxon>
        <taxon>Bacillati</taxon>
        <taxon>Actinomycetota</taxon>
        <taxon>Actinomycetes</taxon>
        <taxon>Kitasatosporales</taxon>
        <taxon>Streptomycetaceae</taxon>
        <taxon>Streptomyces</taxon>
    </lineage>
</organism>
<protein>
    <recommendedName>
        <fullName evidence="5">DUF4352 domain-containing protein</fullName>
    </recommendedName>
</protein>